<dbReference type="SMART" id="SM00262">
    <property type="entry name" value="GEL"/>
    <property type="match status" value="5"/>
</dbReference>
<feature type="region of interest" description="Disordered" evidence="2">
    <location>
        <begin position="175"/>
        <end position="196"/>
    </location>
</feature>
<feature type="compositionally biased region" description="Polar residues" evidence="2">
    <location>
        <begin position="536"/>
        <end position="554"/>
    </location>
</feature>
<dbReference type="GO" id="GO:0015629">
    <property type="term" value="C:actin cytoskeleton"/>
    <property type="evidence" value="ECO:0007669"/>
    <property type="project" value="TreeGrafter"/>
</dbReference>
<sequence>MEDLVLEPRSKRIARYKAERRRELAERFGHTEEFLDSGRANGSGEAQEQNSQNINGKTHGVLNGSDTSVGSTSLTGQDSQKSAGGEEHLVQQQLHTRVSVGQLRSALLQQAGNVAHPGKVCAEDGPQAVTSLDPTVKTPSDGARRRTRRYFPGGPGGTRKNSERFRTQPITANEMEESGGLVEAEEEETREADVKTDERAQMSVAAKMSLFKELEKTAAPEASAFLKPRSGSVCHERRQRRGNDHRFLTQPITCEEMVAVSSPPSAPEEARPPQGEPAEADDEGCKLSVSEKLALFTKLSLPEAPSADGAPERRRQKGARYRTQPITVEEVNLLQEGPVQLPALSLCSHLCDRQQASSVNLKPSELRLSRSKPDISPSPDQAMQRCDSEPGLRGILKRSRSERGGTSQAERNGDTATGRTAVGGDGGSRATAPWRQRPRGRRETIACTPMLALAQHTGSHHNEVADTAERVRVAPVNGDAQAHHVINGSASKGKSSHADGVKPRCWEPVYASVYSSTTPQYVVCFNRTNLSFEAQEVASPTKSQSPPQWTQKSPQVEEDKQEQPQPIKAEETTSECPQLDRSKTCHNYEQQIEAPTCSFGVKSKEVTPENGLYTGPPCGAPSEMGQDLDLFCQTNTPILTSAVAEHRRSVRPSRRTQGSRNPLRALAAREDVRQDFMGLNTAAEERIQTEKNSKNSPEANSVSSSPDPRERHPPFTSPMLLFIKGRQHVQVRLVRPSASSLNSGDCYLLVTAEDCILWSGQSANDKEKAKASELASFIQSHKDLGCNATCVVHLEEGLNCESSVAANFWNILGGRTSYRGAGAAEDDEPYERGIVESNCIYKMLDNTLVPHEQAWASMPRVSMLDSNEALVFDFGGEVYLWLGKDVPVDRQKVALQLSQQVWLGAYDYRNCLVNPMDPTQKATNTQLMGEGRPSWALFGVVWENSETALFKDKFLDWTGRGEDEGAPINMSCSVIPPCDLLRPCDAKALVSGKATAVEVSRSMLADTDVQRGVGSGTRTVGVDTWHVHEFDDCEVPLESAGQFHEADSYVVRWTYNSGDHGEDSTAFFVWRGRHSNASGRDNAAFLSIGIKTSQESQVVVHEGKEPPCFLQLFKGGLVIHKGHRQVSSSTAVEQAGPWRLFAVRGELPDEGSLLEVECSCASLRSRGSLLLINGQQAALYLWTGCKALASCREVAKRAVECLTQGCPAELSLSKSSPVKIQAVEEGSEPADFWAALGRLDRKAYDCMLQDPGKYNFTPRLFHLSASSGSFRAEELHSLSRLPGLVAAMPFIQENLYAVPPPALFLLDNRFEVYLWQGSTAEDQADRWHAERKCALETTLQYCKEVNPRCPPHAYLILEGSEPLTFTNVFPRWERKQAALAQGKLTLVQDALAQLTNTRSKQSSLPDRVHPQGHLSDHNFQNTLELKRQDSSC</sequence>
<keyword evidence="1" id="KW-0009">Actin-binding</keyword>
<name>A0A3Q2XGR6_HIPCM</name>
<evidence type="ECO:0000313" key="4">
    <source>
        <dbReference type="Ensembl" id="ENSHCOP00000002917.1"/>
    </source>
</evidence>
<dbReference type="GO" id="GO:0051016">
    <property type="term" value="P:barbed-end actin filament capping"/>
    <property type="evidence" value="ECO:0007669"/>
    <property type="project" value="TreeGrafter"/>
</dbReference>
<dbReference type="GO" id="GO:0051015">
    <property type="term" value="F:actin filament binding"/>
    <property type="evidence" value="ECO:0007669"/>
    <property type="project" value="InterPro"/>
</dbReference>
<dbReference type="GO" id="GO:0005546">
    <property type="term" value="F:phosphatidylinositol-4,5-bisphosphate binding"/>
    <property type="evidence" value="ECO:0007669"/>
    <property type="project" value="TreeGrafter"/>
</dbReference>
<feature type="region of interest" description="Disordered" evidence="2">
    <location>
        <begin position="687"/>
        <end position="716"/>
    </location>
</feature>
<accession>A0A3Q2XGR6</accession>
<evidence type="ECO:0000256" key="1">
    <source>
        <dbReference type="ARBA" id="ARBA00023203"/>
    </source>
</evidence>
<dbReference type="SUPFAM" id="SSF82754">
    <property type="entry name" value="C-terminal, gelsolin-like domain of Sec23/24"/>
    <property type="match status" value="1"/>
</dbReference>
<dbReference type="GeneTree" id="ENSGT00940000166828"/>
<dbReference type="Ensembl" id="ENSHCOT00000009641.1">
    <property type="protein sequence ID" value="ENSHCOP00000002911.1"/>
    <property type="gene ID" value="ENSHCOG00000004162.1"/>
</dbReference>
<feature type="region of interest" description="Disordered" evidence="2">
    <location>
        <begin position="124"/>
        <end position="163"/>
    </location>
</feature>
<dbReference type="OrthoDB" id="28894at2759"/>
<evidence type="ECO:0000259" key="3">
    <source>
        <dbReference type="Pfam" id="PF00626"/>
    </source>
</evidence>
<dbReference type="Gene3D" id="3.40.20.10">
    <property type="entry name" value="Severin"/>
    <property type="match status" value="5"/>
</dbReference>
<dbReference type="PANTHER" id="PTHR11977">
    <property type="entry name" value="VILLIN"/>
    <property type="match status" value="1"/>
</dbReference>
<dbReference type="GO" id="GO:0008154">
    <property type="term" value="P:actin polymerization or depolymerization"/>
    <property type="evidence" value="ECO:0007669"/>
    <property type="project" value="TreeGrafter"/>
</dbReference>
<dbReference type="GO" id="GO:0005737">
    <property type="term" value="C:cytoplasm"/>
    <property type="evidence" value="ECO:0007669"/>
    <property type="project" value="TreeGrafter"/>
</dbReference>
<feature type="region of interest" description="Disordered" evidence="2">
    <location>
        <begin position="536"/>
        <end position="578"/>
    </location>
</feature>
<protein>
    <submittedName>
        <fullName evidence="4">Supervillin c</fullName>
    </submittedName>
</protein>
<feature type="compositionally biased region" description="Basic and acidic residues" evidence="2">
    <location>
        <begin position="364"/>
        <end position="373"/>
    </location>
</feature>
<dbReference type="Pfam" id="PF00626">
    <property type="entry name" value="Gelsolin"/>
    <property type="match status" value="1"/>
</dbReference>
<dbReference type="RefSeq" id="XP_019753193.1">
    <property type="nucleotide sequence ID" value="XM_019897634.1"/>
</dbReference>
<feature type="region of interest" description="Disordered" evidence="2">
    <location>
        <begin position="25"/>
        <end position="88"/>
    </location>
</feature>
<feature type="domain" description="Gelsolin-like" evidence="3">
    <location>
        <begin position="729"/>
        <end position="779"/>
    </location>
</feature>
<dbReference type="GO" id="GO:0051014">
    <property type="term" value="P:actin filament severing"/>
    <property type="evidence" value="ECO:0007669"/>
    <property type="project" value="TreeGrafter"/>
</dbReference>
<reference evidence="4" key="1">
    <citation type="submission" date="2025-05" db="UniProtKB">
        <authorList>
            <consortium name="Ensembl"/>
        </authorList>
    </citation>
    <scope>IDENTIFICATION</scope>
</reference>
<feature type="compositionally biased region" description="Polar residues" evidence="2">
    <location>
        <begin position="694"/>
        <end position="706"/>
    </location>
</feature>
<dbReference type="Ensembl" id="ENSHCOT00000009614.1">
    <property type="protein sequence ID" value="ENSHCOP00000002917.1"/>
    <property type="gene ID" value="ENSHCOG00000004162.1"/>
</dbReference>
<dbReference type="OMA" id="TIACTPM"/>
<dbReference type="PANTHER" id="PTHR11977:SF119">
    <property type="entry name" value="SUPERVILLIN ISOFORM X1"/>
    <property type="match status" value="1"/>
</dbReference>
<feature type="region of interest" description="Disordered" evidence="2">
    <location>
        <begin position="362"/>
        <end position="441"/>
    </location>
</feature>
<dbReference type="InterPro" id="IPR007122">
    <property type="entry name" value="Villin/Gelsolin"/>
</dbReference>
<keyword evidence="5" id="KW-1185">Reference proteome</keyword>
<evidence type="ECO:0000313" key="5">
    <source>
        <dbReference type="Proteomes" id="UP000264820"/>
    </source>
</evidence>
<feature type="region of interest" description="Disordered" evidence="2">
    <location>
        <begin position="300"/>
        <end position="323"/>
    </location>
</feature>
<feature type="region of interest" description="Disordered" evidence="2">
    <location>
        <begin position="259"/>
        <end position="285"/>
    </location>
</feature>
<dbReference type="SUPFAM" id="SSF55753">
    <property type="entry name" value="Actin depolymerizing proteins"/>
    <property type="match status" value="4"/>
</dbReference>
<dbReference type="GeneID" id="109532642"/>
<feature type="compositionally biased region" description="Polar residues" evidence="2">
    <location>
        <begin position="64"/>
        <end position="82"/>
    </location>
</feature>
<dbReference type="InterPro" id="IPR036180">
    <property type="entry name" value="Gelsolin-like_dom_sf"/>
</dbReference>
<feature type="compositionally biased region" description="Polar residues" evidence="2">
    <location>
        <begin position="404"/>
        <end position="418"/>
    </location>
</feature>
<organism evidence="4 5">
    <name type="scientific">Hippocampus comes</name>
    <name type="common">Tiger tail seahorse</name>
    <dbReference type="NCBI Taxonomy" id="109280"/>
    <lineage>
        <taxon>Eukaryota</taxon>
        <taxon>Metazoa</taxon>
        <taxon>Chordata</taxon>
        <taxon>Craniata</taxon>
        <taxon>Vertebrata</taxon>
        <taxon>Euteleostomi</taxon>
        <taxon>Actinopterygii</taxon>
        <taxon>Neopterygii</taxon>
        <taxon>Teleostei</taxon>
        <taxon>Neoteleostei</taxon>
        <taxon>Acanthomorphata</taxon>
        <taxon>Syngnathiaria</taxon>
        <taxon>Syngnathiformes</taxon>
        <taxon>Syngnathoidei</taxon>
        <taxon>Syngnathidae</taxon>
        <taxon>Hippocampus</taxon>
    </lineage>
</organism>
<feature type="compositionally biased region" description="Polar residues" evidence="2">
    <location>
        <begin position="44"/>
        <end position="56"/>
    </location>
</feature>
<feature type="region of interest" description="Disordered" evidence="2">
    <location>
        <begin position="1397"/>
        <end position="1419"/>
    </location>
</feature>
<feature type="region of interest" description="Disordered" evidence="2">
    <location>
        <begin position="644"/>
        <end position="669"/>
    </location>
</feature>
<dbReference type="InterPro" id="IPR007123">
    <property type="entry name" value="Gelsolin-like_dom"/>
</dbReference>
<proteinExistence type="predicted"/>
<dbReference type="PRINTS" id="PR00597">
    <property type="entry name" value="GELSOLIN"/>
</dbReference>
<dbReference type="Proteomes" id="UP000264820">
    <property type="component" value="Unplaced"/>
</dbReference>
<evidence type="ECO:0000256" key="2">
    <source>
        <dbReference type="SAM" id="MobiDB-lite"/>
    </source>
</evidence>
<dbReference type="InterPro" id="IPR029006">
    <property type="entry name" value="ADF-H/Gelsolin-like_dom_sf"/>
</dbReference>